<dbReference type="Gene3D" id="3.30.559.30">
    <property type="entry name" value="Nonribosomal peptide synthetase, condensation domain"/>
    <property type="match status" value="1"/>
</dbReference>
<dbReference type="SUPFAM" id="SSF52777">
    <property type="entry name" value="CoA-dependent acyltransferases"/>
    <property type="match status" value="2"/>
</dbReference>
<feature type="domain" description="Carrier" evidence="5">
    <location>
        <begin position="1012"/>
        <end position="1087"/>
    </location>
</feature>
<name>A0A2U1SS53_METSR</name>
<dbReference type="PROSITE" id="PS50075">
    <property type="entry name" value="CARRIER"/>
    <property type="match status" value="1"/>
</dbReference>
<keyword evidence="7" id="KW-1185">Reference proteome</keyword>
<dbReference type="InterPro" id="IPR000873">
    <property type="entry name" value="AMP-dep_synth/lig_dom"/>
</dbReference>
<evidence type="ECO:0000259" key="5">
    <source>
        <dbReference type="PROSITE" id="PS50075"/>
    </source>
</evidence>
<evidence type="ECO:0000256" key="1">
    <source>
        <dbReference type="ARBA" id="ARBA00001957"/>
    </source>
</evidence>
<dbReference type="Pfam" id="PF00550">
    <property type="entry name" value="PP-binding"/>
    <property type="match status" value="1"/>
</dbReference>
<dbReference type="FunFam" id="3.40.50.980:FF:000001">
    <property type="entry name" value="Non-ribosomal peptide synthetase"/>
    <property type="match status" value="1"/>
</dbReference>
<dbReference type="InterPro" id="IPR020845">
    <property type="entry name" value="AMP-binding_CS"/>
</dbReference>
<dbReference type="SUPFAM" id="SSF47336">
    <property type="entry name" value="ACP-like"/>
    <property type="match status" value="1"/>
</dbReference>
<evidence type="ECO:0000256" key="3">
    <source>
        <dbReference type="ARBA" id="ARBA00022553"/>
    </source>
</evidence>
<dbReference type="CDD" id="cd05930">
    <property type="entry name" value="A_NRPS"/>
    <property type="match status" value="1"/>
</dbReference>
<feature type="region of interest" description="Disordered" evidence="4">
    <location>
        <begin position="992"/>
        <end position="1011"/>
    </location>
</feature>
<dbReference type="Gene3D" id="2.30.38.10">
    <property type="entry name" value="Luciferase, Domain 3"/>
    <property type="match status" value="1"/>
</dbReference>
<dbReference type="InterPro" id="IPR023213">
    <property type="entry name" value="CAT-like_dom_sf"/>
</dbReference>
<dbReference type="Pfam" id="PF13193">
    <property type="entry name" value="AMP-binding_C"/>
    <property type="match status" value="1"/>
</dbReference>
<dbReference type="GO" id="GO:0043041">
    <property type="term" value="P:amino acid activation for nonribosomal peptide biosynthetic process"/>
    <property type="evidence" value="ECO:0007669"/>
    <property type="project" value="TreeGrafter"/>
</dbReference>
<dbReference type="InterPro" id="IPR010071">
    <property type="entry name" value="AA_adenyl_dom"/>
</dbReference>
<dbReference type="PANTHER" id="PTHR45527">
    <property type="entry name" value="NONRIBOSOMAL PEPTIDE SYNTHETASE"/>
    <property type="match status" value="1"/>
</dbReference>
<dbReference type="Gene3D" id="1.10.1200.10">
    <property type="entry name" value="ACP-like"/>
    <property type="match status" value="1"/>
</dbReference>
<dbReference type="Gene3D" id="3.40.50.980">
    <property type="match status" value="2"/>
</dbReference>
<dbReference type="CDD" id="cd19531">
    <property type="entry name" value="LCL_NRPS-like"/>
    <property type="match status" value="1"/>
</dbReference>
<dbReference type="InterPro" id="IPR001242">
    <property type="entry name" value="Condensation_dom"/>
</dbReference>
<dbReference type="AlphaFoldDB" id="A0A2U1SS53"/>
<protein>
    <submittedName>
        <fullName evidence="6">Non-ribosomal peptide synthetase</fullName>
    </submittedName>
</protein>
<dbReference type="InterPro" id="IPR036736">
    <property type="entry name" value="ACP-like_sf"/>
</dbReference>
<dbReference type="GO" id="GO:0003824">
    <property type="term" value="F:catalytic activity"/>
    <property type="evidence" value="ECO:0007669"/>
    <property type="project" value="InterPro"/>
</dbReference>
<dbReference type="InterPro" id="IPR006162">
    <property type="entry name" value="Ppantetheine_attach_site"/>
</dbReference>
<evidence type="ECO:0000313" key="6">
    <source>
        <dbReference type="EMBL" id="PWB94425.1"/>
    </source>
</evidence>
<comment type="caution">
    <text evidence="6">The sequence shown here is derived from an EMBL/GenBank/DDBJ whole genome shotgun (WGS) entry which is preliminary data.</text>
</comment>
<evidence type="ECO:0000256" key="4">
    <source>
        <dbReference type="SAM" id="MobiDB-lite"/>
    </source>
</evidence>
<dbReference type="PROSITE" id="PS00455">
    <property type="entry name" value="AMP_BINDING"/>
    <property type="match status" value="1"/>
</dbReference>
<comment type="cofactor">
    <cofactor evidence="1">
        <name>pantetheine 4'-phosphate</name>
        <dbReference type="ChEBI" id="CHEBI:47942"/>
    </cofactor>
</comment>
<dbReference type="Gene3D" id="3.30.300.30">
    <property type="match status" value="1"/>
</dbReference>
<dbReference type="SUPFAM" id="SSF56801">
    <property type="entry name" value="Acetyl-CoA synthetase-like"/>
    <property type="match status" value="1"/>
</dbReference>
<dbReference type="GO" id="GO:0005829">
    <property type="term" value="C:cytosol"/>
    <property type="evidence" value="ECO:0007669"/>
    <property type="project" value="TreeGrafter"/>
</dbReference>
<dbReference type="EMBL" id="PUIV01000008">
    <property type="protein sequence ID" value="PWB94425.1"/>
    <property type="molecule type" value="Genomic_DNA"/>
</dbReference>
<keyword evidence="3" id="KW-0597">Phosphoprotein</keyword>
<accession>A0A2U1SS53</accession>
<evidence type="ECO:0000313" key="7">
    <source>
        <dbReference type="Proteomes" id="UP000245137"/>
    </source>
</evidence>
<sequence length="1126" mass="122494">MSATPIAGEDRKGRLSPAKRELLEIKLRGRRPNVTRNEISVRPPSQNPLSFGQERIWFQCQVTSNAALYHIPLLAWLDGHLDVRALEAGLNEVIRRHEVLRSGFERKNGAPVQIISPHVELAIGHVDLQDIDPASQESEVRARAGVEARKAFDLAHPPLLRVMLLKLGPARHALLLTVHHIVWDGWSSGLLIREICQLYTATLSHSPSPLAPLPIQYGDFAYWHRRTMESESGSEQIAYWKKRLEGLPDMSALPTDRPRAAKQAHRGSTHSWRLSESLRDGFTNLARGNDTTLFVVLLATFKALLFHYTGQSDLAVGTTIAFRTRSELESLLGFFANALVLRTQLGDDPSFETLLARVHETALGAQSNQDMPFEKLVEELAPKRGLSHNPLFQIAFVLHNLPSEKLELPGLTIRVEETSTDSATFDLVLHIFDERPGLKARLEYDSELFDHATIVRMASHFDALALSVMTHPGSRISAHSLSAPEQERQLIDKSSAKLTIFPDRPLLHQSIDIAAEAGAIAVTAGRESLTYGELVERSNRLAHHLANMGVGPDVPVGVFLEPSIDMIVAILGALKADGAYVPIDPSYPAARIQHILADSNAAAVITTRRTAAGLPDISTPVVFLDTDAAIIGANPTRAAPSRAGPDNLAYLIYTSGSTGLPKGVMVSHRNAVASTLARRQFYAAPVKTYLLLSSIAFDSSVAGIFWTLFEGGRLCIPGEKIRRDPSALIRMIEQEAVSHLLCLPSLYSVLSSLASPTNCASLECVIVAGEECKGEVVARHFDRVPRAALFNEYGPTECAVWSTVHEIKSEDRADAPISIGRPIPGAQAFVVGPGGTLLPPGVPGELYVGGQGLARGYRGRADLTAERFLPNPFGEAGERLYRTGDRVRLRADGDIEFLGRVDSQVKVRGYRIEPAEIEKALLRHPSARDVVVIASSDKTGGAKLLAYLVTAAGAQERDAVFKQYLSEHLPDYMVPDSVVILDSLPRLPNGKIDRGALPATSPTSNSSARASEPSSAIAALMAEIWREVLSIEDVGDDDNFFDLGGNSLSAIRVIARAQQLLGKDIPIASIFDDGAFRAFVLEVELCAKGEFADDELNALLAEIEEAPEPGLSVVSGRGLDEEVRHV</sequence>
<dbReference type="GO" id="GO:0044550">
    <property type="term" value="P:secondary metabolite biosynthetic process"/>
    <property type="evidence" value="ECO:0007669"/>
    <property type="project" value="TreeGrafter"/>
</dbReference>
<dbReference type="NCBIfam" id="TIGR01733">
    <property type="entry name" value="AA-adenyl-dom"/>
    <property type="match status" value="1"/>
</dbReference>
<dbReference type="PANTHER" id="PTHR45527:SF1">
    <property type="entry name" value="FATTY ACID SYNTHASE"/>
    <property type="match status" value="1"/>
</dbReference>
<reference evidence="6 7" key="1">
    <citation type="journal article" date="2018" name="Appl. Microbiol. Biotechnol.">
        <title>Co-cultivation of the strictly anaerobic methanogen Methanosarcina barkeri with aerobic methanotrophs in an oxygen-limited membrane bioreactor.</title>
        <authorList>
            <person name="In 't Zandt M.H."/>
            <person name="van den Bosch T.J.M."/>
            <person name="Rijkers R."/>
            <person name="van Kessel M.A.H.J."/>
            <person name="Jetten M.S.M."/>
            <person name="Welte C.U."/>
        </authorList>
    </citation>
    <scope>NUCLEOTIDE SEQUENCE [LARGE SCALE GENOMIC DNA]</scope>
    <source>
        <strain evidence="6 7">DSM 17706</strain>
    </source>
</reference>
<proteinExistence type="predicted"/>
<dbReference type="PROSITE" id="PS00012">
    <property type="entry name" value="PHOSPHOPANTETHEINE"/>
    <property type="match status" value="1"/>
</dbReference>
<dbReference type="Proteomes" id="UP000245137">
    <property type="component" value="Unassembled WGS sequence"/>
</dbReference>
<dbReference type="OrthoDB" id="9803968at2"/>
<evidence type="ECO:0000256" key="2">
    <source>
        <dbReference type="ARBA" id="ARBA00022450"/>
    </source>
</evidence>
<dbReference type="Gene3D" id="3.30.559.10">
    <property type="entry name" value="Chloramphenicol acetyltransferase-like domain"/>
    <property type="match status" value="1"/>
</dbReference>
<keyword evidence="2" id="KW-0596">Phosphopantetheine</keyword>
<dbReference type="FunFam" id="3.40.50.12780:FF:000012">
    <property type="entry name" value="Non-ribosomal peptide synthetase"/>
    <property type="match status" value="1"/>
</dbReference>
<dbReference type="InterPro" id="IPR045851">
    <property type="entry name" value="AMP-bd_C_sf"/>
</dbReference>
<dbReference type="InterPro" id="IPR025110">
    <property type="entry name" value="AMP-bd_C"/>
</dbReference>
<organism evidence="6 7">
    <name type="scientific">Methylosinus sporium</name>
    <dbReference type="NCBI Taxonomy" id="428"/>
    <lineage>
        <taxon>Bacteria</taxon>
        <taxon>Pseudomonadati</taxon>
        <taxon>Pseudomonadota</taxon>
        <taxon>Alphaproteobacteria</taxon>
        <taxon>Hyphomicrobiales</taxon>
        <taxon>Methylocystaceae</taxon>
        <taxon>Methylosinus</taxon>
    </lineage>
</organism>
<dbReference type="Pfam" id="PF00668">
    <property type="entry name" value="Condensation"/>
    <property type="match status" value="1"/>
</dbReference>
<gene>
    <name evidence="6" type="ORF">C5689_07835</name>
</gene>
<dbReference type="RefSeq" id="WP_108916722.1">
    <property type="nucleotide sequence ID" value="NZ_BGJY01000008.1"/>
</dbReference>
<dbReference type="InterPro" id="IPR009081">
    <property type="entry name" value="PP-bd_ACP"/>
</dbReference>
<dbReference type="Pfam" id="PF00501">
    <property type="entry name" value="AMP-binding"/>
    <property type="match status" value="1"/>
</dbReference>
<dbReference type="GO" id="GO:0031177">
    <property type="term" value="F:phosphopantetheine binding"/>
    <property type="evidence" value="ECO:0007669"/>
    <property type="project" value="TreeGrafter"/>
</dbReference>